<dbReference type="CDD" id="cd08994">
    <property type="entry name" value="GH43_62_32_68_117_130-like"/>
    <property type="match status" value="1"/>
</dbReference>
<feature type="chain" id="PRO_5022114909" description="Glycosyl hydrolases family 43" evidence="1">
    <location>
        <begin position="22"/>
        <end position="408"/>
    </location>
</feature>
<dbReference type="PANTHER" id="PTHR43301:SF3">
    <property type="entry name" value="ARABINAN ENDO-1,5-ALPHA-L-ARABINOSIDASE A-RELATED"/>
    <property type="match status" value="1"/>
</dbReference>
<gene>
    <name evidence="2" type="ORF">FKX85_15290</name>
</gene>
<organism evidence="2 3">
    <name type="scientific">Echinicola soli</name>
    <dbReference type="NCBI Taxonomy" id="2591634"/>
    <lineage>
        <taxon>Bacteria</taxon>
        <taxon>Pseudomonadati</taxon>
        <taxon>Bacteroidota</taxon>
        <taxon>Cytophagia</taxon>
        <taxon>Cytophagales</taxon>
        <taxon>Cyclobacteriaceae</taxon>
        <taxon>Echinicola</taxon>
    </lineage>
</organism>
<keyword evidence="1" id="KW-0732">Signal</keyword>
<evidence type="ECO:0000256" key="1">
    <source>
        <dbReference type="SAM" id="SignalP"/>
    </source>
</evidence>
<proteinExistence type="predicted"/>
<dbReference type="SUPFAM" id="SSF75005">
    <property type="entry name" value="Arabinanase/levansucrase/invertase"/>
    <property type="match status" value="2"/>
</dbReference>
<keyword evidence="3" id="KW-1185">Reference proteome</keyword>
<dbReference type="EMBL" id="CP041253">
    <property type="protein sequence ID" value="QDH80327.1"/>
    <property type="molecule type" value="Genomic_DNA"/>
</dbReference>
<dbReference type="Gene3D" id="2.115.10.20">
    <property type="entry name" value="Glycosyl hydrolase domain, family 43"/>
    <property type="match status" value="1"/>
</dbReference>
<feature type="signal peptide" evidence="1">
    <location>
        <begin position="1"/>
        <end position="21"/>
    </location>
</feature>
<dbReference type="OrthoDB" id="9794572at2"/>
<evidence type="ECO:0008006" key="4">
    <source>
        <dbReference type="Google" id="ProtNLM"/>
    </source>
</evidence>
<dbReference type="InterPro" id="IPR050727">
    <property type="entry name" value="GH43_arabinanases"/>
</dbReference>
<dbReference type="KEGG" id="echi:FKX85_15290"/>
<dbReference type="AlphaFoldDB" id="A0A514CKQ4"/>
<evidence type="ECO:0000313" key="3">
    <source>
        <dbReference type="Proteomes" id="UP000316614"/>
    </source>
</evidence>
<reference evidence="2 3" key="1">
    <citation type="submission" date="2019-06" db="EMBL/GenBank/DDBJ databases">
        <title>Echinicola alkalisoli sp. nov. isolated from saline soil.</title>
        <authorList>
            <person name="Sun J.-Q."/>
            <person name="Xu L."/>
        </authorList>
    </citation>
    <scope>NUCLEOTIDE SEQUENCE [LARGE SCALE GENOMIC DNA]</scope>
    <source>
        <strain evidence="2 3">LN3S3</strain>
    </source>
</reference>
<protein>
    <recommendedName>
        <fullName evidence="4">Glycosyl hydrolases family 43</fullName>
    </recommendedName>
</protein>
<dbReference type="Proteomes" id="UP000316614">
    <property type="component" value="Chromosome"/>
</dbReference>
<name>A0A514CKQ4_9BACT</name>
<evidence type="ECO:0000313" key="2">
    <source>
        <dbReference type="EMBL" id="QDH80327.1"/>
    </source>
</evidence>
<dbReference type="InterPro" id="IPR023296">
    <property type="entry name" value="Glyco_hydro_beta-prop_sf"/>
</dbReference>
<dbReference type="PANTHER" id="PTHR43301">
    <property type="entry name" value="ARABINAN ENDO-1,5-ALPHA-L-ARABINOSIDASE"/>
    <property type="match status" value="1"/>
</dbReference>
<accession>A0A514CKQ4</accession>
<sequence length="408" mass="45783">MIKKYVLSILLFSVLTSSAKAQLIIEPQPIDAVVVENGSSSILKGPSILNNEGYFVWGGSVIKGEDGRYHMFYSRWPSGDDQDKFTDGWLTASEIAYAVSDDADHGFKFVKTVVQGQGKERRPEAWDGQSVHNPHIQRFNGTYYLYHTGSTYPGEQPRGSSGAELSRRDLIQQSQQIGVITFHSIDDLLEGNIIRSENPLLSPRTRVKDENVLNPSPKGTEAKPDNLIVVNPAVVKRRADGRYLLYFKGNLYIPNWRGVHGVAISDSPTGPFRQRDEFVFDVKDDDGKLASAEDPYVWYHEDSGFYYTVFKDFTGKITGGDPGLALMKSSDGIHWEKPDNAMFMPLSLKLKNGHTVEVNRLERPQFLIGEDGLPKVLYAACSLNPLNEKRDGSSFNVQILLKSYFYKE</sequence>
<dbReference type="RefSeq" id="WP_141615561.1">
    <property type="nucleotide sequence ID" value="NZ_CP041253.1"/>
</dbReference>